<keyword evidence="3" id="KW-1185">Reference proteome</keyword>
<dbReference type="AlphaFoldDB" id="K9U8A5"/>
<dbReference type="HOGENOM" id="CLU_2407937_0_0_3"/>
<accession>K9U8A5</accession>
<dbReference type="KEGG" id="cthe:Chro_5309"/>
<feature type="region of interest" description="Disordered" evidence="1">
    <location>
        <begin position="72"/>
        <end position="92"/>
    </location>
</feature>
<dbReference type="EMBL" id="CP003597">
    <property type="protein sequence ID" value="AFY90676.1"/>
    <property type="molecule type" value="Genomic_DNA"/>
</dbReference>
<organism evidence="2 3">
    <name type="scientific">Chroococcidiopsis thermalis (strain PCC 7203)</name>
    <dbReference type="NCBI Taxonomy" id="251229"/>
    <lineage>
        <taxon>Bacteria</taxon>
        <taxon>Bacillati</taxon>
        <taxon>Cyanobacteriota</taxon>
        <taxon>Cyanophyceae</taxon>
        <taxon>Chroococcidiopsidales</taxon>
        <taxon>Chroococcidiopsidaceae</taxon>
        <taxon>Chroococcidiopsis</taxon>
    </lineage>
</organism>
<dbReference type="InParanoid" id="K9U8A5"/>
<protein>
    <recommendedName>
        <fullName evidence="4">Replication restart DNA helicase PriA</fullName>
    </recommendedName>
</protein>
<evidence type="ECO:0000313" key="2">
    <source>
        <dbReference type="EMBL" id="AFY90676.1"/>
    </source>
</evidence>
<dbReference type="eggNOG" id="ENOG50332E9">
    <property type="taxonomic scope" value="Bacteria"/>
</dbReference>
<reference evidence="2 3" key="1">
    <citation type="submission" date="2012-06" db="EMBL/GenBank/DDBJ databases">
        <title>Finished chromosome of genome of Chroococcidiopsis thermalis PCC 7203.</title>
        <authorList>
            <consortium name="US DOE Joint Genome Institute"/>
            <person name="Gugger M."/>
            <person name="Coursin T."/>
            <person name="Rippka R."/>
            <person name="Tandeau De Marsac N."/>
            <person name="Huntemann M."/>
            <person name="Wei C.-L."/>
            <person name="Han J."/>
            <person name="Detter J.C."/>
            <person name="Han C."/>
            <person name="Tapia R."/>
            <person name="Davenport K."/>
            <person name="Daligault H."/>
            <person name="Erkkila T."/>
            <person name="Gu W."/>
            <person name="Munk A.C.C."/>
            <person name="Teshima H."/>
            <person name="Xu Y."/>
            <person name="Chain P."/>
            <person name="Chen A."/>
            <person name="Krypides N."/>
            <person name="Mavromatis K."/>
            <person name="Markowitz V."/>
            <person name="Szeto E."/>
            <person name="Ivanova N."/>
            <person name="Mikhailova N."/>
            <person name="Ovchinnikova G."/>
            <person name="Pagani I."/>
            <person name="Pati A."/>
            <person name="Goodwin L."/>
            <person name="Peters L."/>
            <person name="Pitluck S."/>
            <person name="Woyke T."/>
            <person name="Kerfeld C."/>
        </authorList>
    </citation>
    <scope>NUCLEOTIDE SEQUENCE [LARGE SCALE GENOMIC DNA]</scope>
    <source>
        <strain evidence="2 3">PCC 7203</strain>
    </source>
</reference>
<evidence type="ECO:0008006" key="4">
    <source>
        <dbReference type="Google" id="ProtNLM"/>
    </source>
</evidence>
<name>K9U8A5_CHRTP</name>
<gene>
    <name evidence="2" type="ORF">Chro_5309</name>
</gene>
<proteinExistence type="predicted"/>
<sequence>MQIKQQIRCSNCGSEAERFYVLSSELTRTQCNSCDYLMVTCARTGKVIEAYAPGINPMKAVAAAPVVDRKPPLLPIHGNSGRSQRSVAASGR</sequence>
<evidence type="ECO:0000256" key="1">
    <source>
        <dbReference type="SAM" id="MobiDB-lite"/>
    </source>
</evidence>
<feature type="compositionally biased region" description="Polar residues" evidence="1">
    <location>
        <begin position="80"/>
        <end position="92"/>
    </location>
</feature>
<evidence type="ECO:0000313" key="3">
    <source>
        <dbReference type="Proteomes" id="UP000010384"/>
    </source>
</evidence>
<dbReference type="Proteomes" id="UP000010384">
    <property type="component" value="Chromosome"/>
</dbReference>